<dbReference type="InterPro" id="IPR047264">
    <property type="entry name" value="Cupin_HpaA-like_N"/>
</dbReference>
<dbReference type="GO" id="GO:0043565">
    <property type="term" value="F:sequence-specific DNA binding"/>
    <property type="evidence" value="ECO:0007669"/>
    <property type="project" value="InterPro"/>
</dbReference>
<keyword evidence="3" id="KW-0010">Activator</keyword>
<organism evidence="6 7">
    <name type="scientific">Massilia yuzhufengensis</name>
    <dbReference type="NCBI Taxonomy" id="1164594"/>
    <lineage>
        <taxon>Bacteria</taxon>
        <taxon>Pseudomonadati</taxon>
        <taxon>Pseudomonadota</taxon>
        <taxon>Betaproteobacteria</taxon>
        <taxon>Burkholderiales</taxon>
        <taxon>Oxalobacteraceae</taxon>
        <taxon>Telluria group</taxon>
        <taxon>Massilia</taxon>
    </lineage>
</organism>
<dbReference type="SUPFAM" id="SSF51215">
    <property type="entry name" value="Regulatory protein AraC"/>
    <property type="match status" value="1"/>
</dbReference>
<dbReference type="EMBL" id="FOLD01000012">
    <property type="protein sequence ID" value="SFC91653.1"/>
    <property type="molecule type" value="Genomic_DNA"/>
</dbReference>
<protein>
    <submittedName>
        <fullName evidence="6">Transcriptional regulator, AraC family</fullName>
    </submittedName>
</protein>
<dbReference type="SMART" id="SM00342">
    <property type="entry name" value="HTH_ARAC"/>
    <property type="match status" value="1"/>
</dbReference>
<evidence type="ECO:0000256" key="3">
    <source>
        <dbReference type="ARBA" id="ARBA00023159"/>
    </source>
</evidence>
<dbReference type="InterPro" id="IPR018060">
    <property type="entry name" value="HTH_AraC"/>
</dbReference>
<dbReference type="Gene3D" id="1.10.10.60">
    <property type="entry name" value="Homeodomain-like"/>
    <property type="match status" value="1"/>
</dbReference>
<evidence type="ECO:0000259" key="5">
    <source>
        <dbReference type="PROSITE" id="PS01124"/>
    </source>
</evidence>
<evidence type="ECO:0000256" key="4">
    <source>
        <dbReference type="ARBA" id="ARBA00023163"/>
    </source>
</evidence>
<keyword evidence="7" id="KW-1185">Reference proteome</keyword>
<dbReference type="Pfam" id="PF02311">
    <property type="entry name" value="AraC_binding"/>
    <property type="match status" value="1"/>
</dbReference>
<dbReference type="SUPFAM" id="SSF46689">
    <property type="entry name" value="Homeodomain-like"/>
    <property type="match status" value="1"/>
</dbReference>
<dbReference type="Proteomes" id="UP000198639">
    <property type="component" value="Unassembled WGS sequence"/>
</dbReference>
<dbReference type="STRING" id="1164594.SAMN05216204_11252"/>
<dbReference type="InterPro" id="IPR009057">
    <property type="entry name" value="Homeodomain-like_sf"/>
</dbReference>
<gene>
    <name evidence="6" type="ORF">SAMN05216204_11252</name>
</gene>
<feature type="domain" description="HTH araC/xylS-type" evidence="5">
    <location>
        <begin position="220"/>
        <end position="318"/>
    </location>
</feature>
<dbReference type="PANTHER" id="PTHR43280:SF32">
    <property type="entry name" value="TRANSCRIPTIONAL REGULATORY PROTEIN"/>
    <property type="match status" value="1"/>
</dbReference>
<evidence type="ECO:0000313" key="7">
    <source>
        <dbReference type="Proteomes" id="UP000198639"/>
    </source>
</evidence>
<dbReference type="AlphaFoldDB" id="A0A1I1NA74"/>
<name>A0A1I1NA74_9BURK</name>
<dbReference type="GO" id="GO:0003700">
    <property type="term" value="F:DNA-binding transcription factor activity"/>
    <property type="evidence" value="ECO:0007669"/>
    <property type="project" value="InterPro"/>
</dbReference>
<dbReference type="PANTHER" id="PTHR43280">
    <property type="entry name" value="ARAC-FAMILY TRANSCRIPTIONAL REGULATOR"/>
    <property type="match status" value="1"/>
</dbReference>
<proteinExistence type="predicted"/>
<keyword evidence="4" id="KW-0804">Transcription</keyword>
<keyword evidence="1" id="KW-0805">Transcription regulation</keyword>
<dbReference type="InterPro" id="IPR003313">
    <property type="entry name" value="AraC-bd"/>
</dbReference>
<evidence type="ECO:0000256" key="1">
    <source>
        <dbReference type="ARBA" id="ARBA00023015"/>
    </source>
</evidence>
<keyword evidence="2" id="KW-0238">DNA-binding</keyword>
<dbReference type="CDD" id="cd06999">
    <property type="entry name" value="cupin_HpaA-like_N"/>
    <property type="match status" value="1"/>
</dbReference>
<dbReference type="Pfam" id="PF12833">
    <property type="entry name" value="HTH_18"/>
    <property type="match status" value="1"/>
</dbReference>
<dbReference type="InterPro" id="IPR020449">
    <property type="entry name" value="Tscrpt_reg_AraC-type_HTH"/>
</dbReference>
<dbReference type="PROSITE" id="PS01124">
    <property type="entry name" value="HTH_ARAC_FAMILY_2"/>
    <property type="match status" value="1"/>
</dbReference>
<sequence>MDQTRNDLYYFDTRIFSAPTMKPPARLSRPSREIPQFALYGEQAQPDSAEFVHIELIETRSRLYDWHIGTHVHRGLFQVLFLLKGQVRAAIGDTMWECAGPVAITIHPSLVHGFDFSEEAQGYVLTIDQQVLFASARDHGDLFAPLFVEPLAIALGPEGATRAQLESLLEQLLQEAAWPQQCHNLILEWLARAALLLLVRAQAEHRLADQSGRGDFALYTRFRAEVEHRYKEQWQVGQYAALLKVTPTRLNRLCVRITGQSAFEIAQERLLLEACRQLTYLPVGVATIAYELGFQDPAYFSRLFKKRYGLTPKDYRAAPQQGGTDPG</sequence>
<dbReference type="PRINTS" id="PR00032">
    <property type="entry name" value="HTHARAC"/>
</dbReference>
<evidence type="ECO:0000256" key="2">
    <source>
        <dbReference type="ARBA" id="ARBA00023125"/>
    </source>
</evidence>
<accession>A0A1I1NA74</accession>
<dbReference type="InterPro" id="IPR037923">
    <property type="entry name" value="HTH-like"/>
</dbReference>
<evidence type="ECO:0000313" key="6">
    <source>
        <dbReference type="EMBL" id="SFC91653.1"/>
    </source>
</evidence>
<reference evidence="7" key="1">
    <citation type="submission" date="2016-10" db="EMBL/GenBank/DDBJ databases">
        <authorList>
            <person name="Varghese N."/>
            <person name="Submissions S."/>
        </authorList>
    </citation>
    <scope>NUCLEOTIDE SEQUENCE [LARGE SCALE GENOMIC DNA]</scope>
    <source>
        <strain evidence="7">CGMCC 1.12041</strain>
    </source>
</reference>